<dbReference type="PRINTS" id="PR00996">
    <property type="entry name" value="CHERMTFRASE"/>
</dbReference>
<dbReference type="SUPFAM" id="SSF47757">
    <property type="entry name" value="Chemotaxis receptor methyltransferase CheR, N-terminal domain"/>
    <property type="match status" value="1"/>
</dbReference>
<dbReference type="InterPro" id="IPR029063">
    <property type="entry name" value="SAM-dependent_MTases_sf"/>
</dbReference>
<protein>
    <recommendedName>
        <fullName evidence="7">Chemotaxis protein CheR</fullName>
    </recommendedName>
</protein>
<proteinExistence type="predicted"/>
<dbReference type="InterPro" id="IPR022642">
    <property type="entry name" value="CheR_C"/>
</dbReference>
<feature type="compositionally biased region" description="Basic and acidic residues" evidence="2">
    <location>
        <begin position="667"/>
        <end position="676"/>
    </location>
</feature>
<dbReference type="InterPro" id="IPR000673">
    <property type="entry name" value="Sig_transdc_resp-reg_Me-estase"/>
</dbReference>
<dbReference type="Gene3D" id="3.40.50.180">
    <property type="entry name" value="Methylesterase CheB, C-terminal domain"/>
    <property type="match status" value="1"/>
</dbReference>
<dbReference type="RefSeq" id="WP_338257045.1">
    <property type="nucleotide sequence ID" value="NZ_BSRI01000002.1"/>
</dbReference>
<dbReference type="InterPro" id="IPR000014">
    <property type="entry name" value="PAS"/>
</dbReference>
<gene>
    <name evidence="5" type="ORF">KDH_69010</name>
</gene>
<evidence type="ECO:0000256" key="2">
    <source>
        <dbReference type="SAM" id="MobiDB-lite"/>
    </source>
</evidence>
<dbReference type="InterPro" id="IPR035909">
    <property type="entry name" value="CheB_C"/>
</dbReference>
<dbReference type="PANTHER" id="PTHR24422:SF27">
    <property type="entry name" value="PROTEIN-GLUTAMATE O-METHYLTRANSFERASE"/>
    <property type="match status" value="1"/>
</dbReference>
<dbReference type="InterPro" id="IPR035965">
    <property type="entry name" value="PAS-like_dom_sf"/>
</dbReference>
<dbReference type="Pfam" id="PF01339">
    <property type="entry name" value="CheB_methylest"/>
    <property type="match status" value="1"/>
</dbReference>
<feature type="active site" evidence="1">
    <location>
        <position position="143"/>
    </location>
</feature>
<feature type="region of interest" description="Disordered" evidence="2">
    <location>
        <begin position="651"/>
        <end position="676"/>
    </location>
</feature>
<dbReference type="SMART" id="SM00138">
    <property type="entry name" value="MeTrc"/>
    <property type="match status" value="1"/>
</dbReference>
<dbReference type="SUPFAM" id="SSF55785">
    <property type="entry name" value="PYP-like sensor domain (PAS domain)"/>
    <property type="match status" value="2"/>
</dbReference>
<dbReference type="InterPro" id="IPR022641">
    <property type="entry name" value="CheR_N"/>
</dbReference>
<dbReference type="EMBL" id="BSRI01000002">
    <property type="protein sequence ID" value="GLV60078.1"/>
    <property type="molecule type" value="Genomic_DNA"/>
</dbReference>
<dbReference type="Proteomes" id="UP001344906">
    <property type="component" value="Unassembled WGS sequence"/>
</dbReference>
<sequence length="1040" mass="115820">MEVVEEQTNRPVTDSCPVVGIGASAGGLEPLILLLSHLPNPTGLAYIVLQHLDPKVPSLLADVLAHATHLPARQIEEGMAVEADHVYVCPSNAELTLEDNHFHLVPYSRTNGWLRTIDHMFTSLSHARGAQAAGVLLSGMGSDGTAGLRMIRAAGGATFAQDPTTASFSQMPQSAIEAGYVDHVLSPEEIAHTLTELITHPPQSQPEVPITEETSFSSIQHLLSQRGHIDFLAYKPGTLKRRMENRMALLHFTQLSAYSTYLREHLEEVERLTQSIWIGVTEFFRNPEVFDALPRLVWPALLKRHQGEGPLRIWVPGCSTGEEAYSIAISLHEFQQQHKLAHPFQIFATDINARALDTARAGIYAVSALEQMEPEWRSRYFTPLDEQRSIYRIDPSLREHCIFAPHDLLRDPPFTHVHLISCRNVLIFLQAPAQRQILQAFHYSLTPEGFLLLGNAESIEPLTRLFRRVERSIPLYRKQATGVNPLLPFAMSGRPAPIQKERSPIAILKEPEPANESPQKEGVPMMPKESEPVNEILQEADRLILANYAPASVVIDPDQQVIQVRGETSPYLQLAVGRVNLHLLKLARTGLAQGLREAIHAARAEQRIVIREDLRCSALGVTRSVRVTAIPLKGSPVGQYCLVLFEEQAREPMPPEATTQPSSASPVERKAGRDKAHRRIAELEHELSTLNIEMRATAEEHEAAMEELQSANEEIRASNEELRSLNEELEASQEELRATNEELSTTNQELSARHEQLKAAQEYAEAIVETARAPLVVLTADLRVEQANQAFYQLFQVAPTETEEHFFIQLGHGQWDIPQLSTLLAEIVTANRSFQDFEVEYTFPKVGHKILLLNARRLQLEAPPATGNHHILLAMEDITERRTAERQVEARLAFLRHLLDALPSGVYLAQGREARLVLVNQEVTQIWGTQSSIGQPLLDFLESHAIQICDGRGQIVPAEHITTIRALRGGKSIFNEQESVHRADGTELSVVVNAVPFTDPELLRGLAAMVGNDPAQAVEPAALVVLQHVREPHKIKKTDS</sequence>
<dbReference type="InterPro" id="IPR000780">
    <property type="entry name" value="CheR_MeTrfase"/>
</dbReference>
<evidence type="ECO:0000313" key="5">
    <source>
        <dbReference type="EMBL" id="GLV60078.1"/>
    </source>
</evidence>
<evidence type="ECO:0000256" key="1">
    <source>
        <dbReference type="PROSITE-ProRule" id="PRU00050"/>
    </source>
</evidence>
<keyword evidence="6" id="KW-1185">Reference proteome</keyword>
<evidence type="ECO:0008006" key="7">
    <source>
        <dbReference type="Google" id="ProtNLM"/>
    </source>
</evidence>
<name>A0ABQ6G1W7_9CHLR</name>
<dbReference type="Pfam" id="PF03705">
    <property type="entry name" value="CheR_N"/>
    <property type="match status" value="1"/>
</dbReference>
<dbReference type="SUPFAM" id="SSF53335">
    <property type="entry name" value="S-adenosyl-L-methionine-dependent methyltransferases"/>
    <property type="match status" value="1"/>
</dbReference>
<dbReference type="Gene3D" id="3.30.450.20">
    <property type="entry name" value="PAS domain"/>
    <property type="match status" value="2"/>
</dbReference>
<dbReference type="Gene3D" id="3.40.50.150">
    <property type="entry name" value="Vaccinia Virus protein VP39"/>
    <property type="match status" value="1"/>
</dbReference>
<dbReference type="PROSITE" id="PS50123">
    <property type="entry name" value="CHER"/>
    <property type="match status" value="1"/>
</dbReference>
<feature type="active site" evidence="1">
    <location>
        <position position="24"/>
    </location>
</feature>
<feature type="active site" evidence="1">
    <location>
        <position position="51"/>
    </location>
</feature>
<feature type="domain" description="CheR-type methyltransferase" evidence="4">
    <location>
        <begin position="213"/>
        <end position="479"/>
    </location>
</feature>
<evidence type="ECO:0000313" key="6">
    <source>
        <dbReference type="Proteomes" id="UP001344906"/>
    </source>
</evidence>
<dbReference type="SUPFAM" id="SSF52738">
    <property type="entry name" value="Methylesterase CheB, C-terminal domain"/>
    <property type="match status" value="1"/>
</dbReference>
<dbReference type="Pfam" id="PF01739">
    <property type="entry name" value="CheR"/>
    <property type="match status" value="1"/>
</dbReference>
<accession>A0ABQ6G1W7</accession>
<dbReference type="SMART" id="SM00091">
    <property type="entry name" value="PAS"/>
    <property type="match status" value="2"/>
</dbReference>
<reference evidence="5 6" key="1">
    <citation type="submission" date="2023-02" db="EMBL/GenBank/DDBJ databases">
        <title>Dictyobacter halimunensis sp. nov., a new member of the class Ktedonobacteria from forest soil in a geothermal area.</title>
        <authorList>
            <person name="Rachmania M.K."/>
            <person name="Ningsih F."/>
            <person name="Sakai Y."/>
            <person name="Yabe S."/>
            <person name="Yokota A."/>
            <person name="Sjamsuridzal W."/>
        </authorList>
    </citation>
    <scope>NUCLEOTIDE SEQUENCE [LARGE SCALE GENOMIC DNA]</scope>
    <source>
        <strain evidence="5 6">S3.2.2.5</strain>
    </source>
</reference>
<dbReference type="PANTHER" id="PTHR24422">
    <property type="entry name" value="CHEMOTAXIS PROTEIN METHYLTRANSFERASE"/>
    <property type="match status" value="1"/>
</dbReference>
<evidence type="ECO:0000259" key="4">
    <source>
        <dbReference type="PROSITE" id="PS50123"/>
    </source>
</evidence>
<feature type="region of interest" description="Disordered" evidence="2">
    <location>
        <begin position="507"/>
        <end position="527"/>
    </location>
</feature>
<evidence type="ECO:0000259" key="3">
    <source>
        <dbReference type="PROSITE" id="PS50122"/>
    </source>
</evidence>
<keyword evidence="1" id="KW-0145">Chemotaxis</keyword>
<comment type="caution">
    <text evidence="5">The sequence shown here is derived from an EMBL/GenBank/DDBJ whole genome shotgun (WGS) entry which is preliminary data.</text>
</comment>
<dbReference type="InterPro" id="IPR050903">
    <property type="entry name" value="Bact_Chemotaxis_MeTrfase"/>
</dbReference>
<dbReference type="CDD" id="cd16434">
    <property type="entry name" value="CheB-CheR_fusion"/>
    <property type="match status" value="1"/>
</dbReference>
<feature type="domain" description="CheB-type methylesterase" evidence="3">
    <location>
        <begin position="11"/>
        <end position="201"/>
    </location>
</feature>
<dbReference type="Pfam" id="PF13188">
    <property type="entry name" value="PAS_8"/>
    <property type="match status" value="2"/>
</dbReference>
<keyword evidence="1" id="KW-0378">Hydrolase</keyword>
<organism evidence="5 6">
    <name type="scientific">Dictyobacter halimunensis</name>
    <dbReference type="NCBI Taxonomy" id="3026934"/>
    <lineage>
        <taxon>Bacteria</taxon>
        <taxon>Bacillati</taxon>
        <taxon>Chloroflexota</taxon>
        <taxon>Ktedonobacteria</taxon>
        <taxon>Ktedonobacterales</taxon>
        <taxon>Dictyobacteraceae</taxon>
        <taxon>Dictyobacter</taxon>
    </lineage>
</organism>
<dbReference type="PROSITE" id="PS50122">
    <property type="entry name" value="CHEB"/>
    <property type="match status" value="1"/>
</dbReference>